<dbReference type="InParanoid" id="G4TJ90"/>
<proteinExistence type="predicted"/>
<gene>
    <name evidence="2" type="ORF">PIIN_05322</name>
</gene>
<dbReference type="EMBL" id="CAFZ01000117">
    <property type="protein sequence ID" value="CCA71383.1"/>
    <property type="molecule type" value="Genomic_DNA"/>
</dbReference>
<dbReference type="AlphaFoldDB" id="G4TJ90"/>
<name>G4TJ90_SERID</name>
<reference evidence="2 3" key="1">
    <citation type="journal article" date="2011" name="PLoS Pathog.">
        <title>Endophytic Life Strategies Decoded by Genome and Transcriptome Analyses of the Mutualistic Root Symbiont Piriformospora indica.</title>
        <authorList>
            <person name="Zuccaro A."/>
            <person name="Lahrmann U."/>
            <person name="Guldener U."/>
            <person name="Langen G."/>
            <person name="Pfiffi S."/>
            <person name="Biedenkopf D."/>
            <person name="Wong P."/>
            <person name="Samans B."/>
            <person name="Grimm C."/>
            <person name="Basiewicz M."/>
            <person name="Murat C."/>
            <person name="Martin F."/>
            <person name="Kogel K.H."/>
        </authorList>
    </citation>
    <scope>NUCLEOTIDE SEQUENCE [LARGE SCALE GENOMIC DNA]</scope>
    <source>
        <strain evidence="2 3">DSM 11827</strain>
    </source>
</reference>
<keyword evidence="3" id="KW-1185">Reference proteome</keyword>
<dbReference type="HOGENOM" id="CLU_3299611_0_0_1"/>
<sequence>MALNGTPNHPAPSQCHGTKDVEVPISFHGAASPIEVTRSS</sequence>
<evidence type="ECO:0000256" key="1">
    <source>
        <dbReference type="SAM" id="MobiDB-lite"/>
    </source>
</evidence>
<comment type="caution">
    <text evidence="2">The sequence shown here is derived from an EMBL/GenBank/DDBJ whole genome shotgun (WGS) entry which is preliminary data.</text>
</comment>
<accession>G4TJ90</accession>
<feature type="region of interest" description="Disordered" evidence="1">
    <location>
        <begin position="1"/>
        <end position="20"/>
    </location>
</feature>
<organism evidence="2 3">
    <name type="scientific">Serendipita indica (strain DSM 11827)</name>
    <name type="common">Root endophyte fungus</name>
    <name type="synonym">Piriformospora indica</name>
    <dbReference type="NCBI Taxonomy" id="1109443"/>
    <lineage>
        <taxon>Eukaryota</taxon>
        <taxon>Fungi</taxon>
        <taxon>Dikarya</taxon>
        <taxon>Basidiomycota</taxon>
        <taxon>Agaricomycotina</taxon>
        <taxon>Agaricomycetes</taxon>
        <taxon>Sebacinales</taxon>
        <taxon>Serendipitaceae</taxon>
        <taxon>Serendipita</taxon>
    </lineage>
</organism>
<evidence type="ECO:0000313" key="3">
    <source>
        <dbReference type="Proteomes" id="UP000007148"/>
    </source>
</evidence>
<protein>
    <submittedName>
        <fullName evidence="2">Uncharacterized protein</fullName>
    </submittedName>
</protein>
<dbReference type="Proteomes" id="UP000007148">
    <property type="component" value="Unassembled WGS sequence"/>
</dbReference>
<evidence type="ECO:0000313" key="2">
    <source>
        <dbReference type="EMBL" id="CCA71383.1"/>
    </source>
</evidence>